<geneLocation type="plastid" evidence="3"/>
<keyword evidence="1" id="KW-0472">Membrane</keyword>
<keyword evidence="3" id="KW-0934">Plastid</keyword>
<name>A0A3G3MGG0_9FLOR</name>
<evidence type="ECO:0000256" key="1">
    <source>
        <dbReference type="SAM" id="Phobius"/>
    </source>
</evidence>
<dbReference type="AlphaFoldDB" id="A0A3G3MGG0"/>
<protein>
    <recommendedName>
        <fullName evidence="2">Mce/MlaD domain-containing protein</fullName>
    </recommendedName>
</protein>
<feature type="domain" description="Mce/MlaD" evidence="2">
    <location>
        <begin position="27"/>
        <end position="102"/>
    </location>
</feature>
<organism evidence="3">
    <name type="scientific">Lithothamnion sp</name>
    <dbReference type="NCBI Taxonomy" id="1940749"/>
    <lineage>
        <taxon>Eukaryota</taxon>
        <taxon>Rhodophyta</taxon>
        <taxon>Florideophyceae</taxon>
        <taxon>Corallinophycidae</taxon>
        <taxon>Hapalidiales</taxon>
        <taxon>Hapalidiaceae</taxon>
        <taxon>Melobesioideae</taxon>
        <taxon>Lithothamnion</taxon>
    </lineage>
</organism>
<keyword evidence="1" id="KW-0812">Transmembrane</keyword>
<accession>A0A3G3MGG0</accession>
<dbReference type="PANTHER" id="PTHR34675">
    <property type="entry name" value="PROTEIN TRIGALACTOSYLDIACYLGLYCEROL 2, CHLOROPLASTIC"/>
    <property type="match status" value="1"/>
</dbReference>
<evidence type="ECO:0000313" key="3">
    <source>
        <dbReference type="EMBL" id="AYR05920.1"/>
    </source>
</evidence>
<proteinExistence type="predicted"/>
<keyword evidence="1" id="KW-1133">Transmembrane helix</keyword>
<evidence type="ECO:0000259" key="2">
    <source>
        <dbReference type="Pfam" id="PF02470"/>
    </source>
</evidence>
<dbReference type="EMBL" id="MH281627">
    <property type="protein sequence ID" value="AYR05920.1"/>
    <property type="molecule type" value="Genomic_DNA"/>
</dbReference>
<sequence>MQTNLVLGFTVIISILVIVCLNNRNSYYSFFIEFNNANGINKGTSIRMRGVNIGSIQSLRIQPNSVLTLAKINSSNIFIPRDSIIETNQTGLLNEAVIDIIPLASLSFLSESSLNPFSSDCENSNIVCNKMYLIGDRGLNYDDLVRSTTRISQRFDDPRFFNLFYIFLQNGIELTDIILELGIGIRDLTSIAYVYLQKFFPSSLF</sequence>
<reference evidence="3" key="1">
    <citation type="journal article" date="2018" name="Genome Biol. Evol.">
        <title>Mitochondrial and Plastid Genomes from Coralline Red Algae Provide Insights into the Incongruent Evolutionary Histories of Organelles.</title>
        <authorList>
            <person name="Lee J."/>
            <person name="Song H.J."/>
            <person name="In Park S."/>
            <person name="Lee Y.M."/>
            <person name="Jeong S.Y."/>
            <person name="Oh Cho T."/>
            <person name="Kim J.H."/>
            <person name="Choi H.G."/>
            <person name="Choi C.G."/>
            <person name="Nelson W.A."/>
            <person name="Fredericq S."/>
            <person name="Bhattacharya D."/>
            <person name="Su Yoon H."/>
        </authorList>
    </citation>
    <scope>NUCLEOTIDE SEQUENCE</scope>
</reference>
<dbReference type="Pfam" id="PF02470">
    <property type="entry name" value="MlaD"/>
    <property type="match status" value="1"/>
</dbReference>
<dbReference type="InterPro" id="IPR039342">
    <property type="entry name" value="TGD2-like"/>
</dbReference>
<feature type="transmembrane region" description="Helical" evidence="1">
    <location>
        <begin position="6"/>
        <end position="23"/>
    </location>
</feature>
<dbReference type="PANTHER" id="PTHR34675:SF1">
    <property type="entry name" value="PROTEIN TRIGALACTOSYLDIACYLGLYCEROL 2, CHLOROPLASTIC"/>
    <property type="match status" value="1"/>
</dbReference>
<gene>
    <name evidence="3" type="primary">ycf22</name>
</gene>
<dbReference type="InterPro" id="IPR003399">
    <property type="entry name" value="Mce/MlaD"/>
</dbReference>